<evidence type="ECO:0000313" key="10">
    <source>
        <dbReference type="EMBL" id="EGX59767.1"/>
    </source>
</evidence>
<dbReference type="InterPro" id="IPR007793">
    <property type="entry name" value="DivIVA_fam"/>
</dbReference>
<evidence type="ECO:0000256" key="3">
    <source>
        <dbReference type="ARBA" id="ARBA00018787"/>
    </source>
</evidence>
<gene>
    <name evidence="10" type="ORF">SZN_11328</name>
</gene>
<feature type="region of interest" description="Disordered" evidence="9">
    <location>
        <begin position="35"/>
        <end position="57"/>
    </location>
</feature>
<dbReference type="PANTHER" id="PTHR35794:SF2">
    <property type="entry name" value="CELL DIVISION PROTEIN DIVIVA"/>
    <property type="match status" value="1"/>
</dbReference>
<keyword evidence="7" id="KW-0131">Cell cycle</keyword>
<dbReference type="AlphaFoldDB" id="G2G9U5"/>
<dbReference type="GO" id="GO:0005737">
    <property type="term" value="C:cytoplasm"/>
    <property type="evidence" value="ECO:0007669"/>
    <property type="project" value="UniProtKB-SubCell"/>
</dbReference>
<dbReference type="PANTHER" id="PTHR35794">
    <property type="entry name" value="CELL DIVISION PROTEIN DIVIVA"/>
    <property type="match status" value="1"/>
</dbReference>
<evidence type="ECO:0000256" key="5">
    <source>
        <dbReference type="ARBA" id="ARBA00022618"/>
    </source>
</evidence>
<comment type="caution">
    <text evidence="10">The sequence shown here is derived from an EMBL/GenBank/DDBJ whole genome shotgun (WGS) entry which is preliminary data.</text>
</comment>
<dbReference type="NCBIfam" id="TIGR03544">
    <property type="entry name" value="DivI1A_domain"/>
    <property type="match status" value="1"/>
</dbReference>
<evidence type="ECO:0000256" key="2">
    <source>
        <dbReference type="ARBA" id="ARBA00009008"/>
    </source>
</evidence>
<keyword evidence="11" id="KW-1185">Reference proteome</keyword>
<evidence type="ECO:0000256" key="6">
    <source>
        <dbReference type="ARBA" id="ARBA00023054"/>
    </source>
</evidence>
<sequence>MFTTVRLREGYDLGEVDDFLGRVERTLNAVLQENATLRGRRDAPGAGPRQGGEPRSARAERIIALAQTVADQAVMDAYAQAAQIVADAESRAAEIERRAADEAAGIRLHADGLHVHAQEYRNQLRSGLEMQIRSAEEQLRLLEGEPGGGAYPAMAGASSVPSLSPSPSPCPSGAVTRLRQGPVDWGVRPRREDSGIGPRRDGISVGARLDEYGAAENTA</sequence>
<keyword evidence="5" id="KW-0132">Cell division</keyword>
<evidence type="ECO:0000256" key="9">
    <source>
        <dbReference type="SAM" id="MobiDB-lite"/>
    </source>
</evidence>
<keyword evidence="6" id="KW-0175">Coiled coil</keyword>
<dbReference type="EMBL" id="AGBF01000025">
    <property type="protein sequence ID" value="EGX59767.1"/>
    <property type="molecule type" value="Genomic_DNA"/>
</dbReference>
<feature type="compositionally biased region" description="Basic and acidic residues" evidence="9">
    <location>
        <begin position="187"/>
        <end position="202"/>
    </location>
</feature>
<accession>G2G9U5</accession>
<reference evidence="10 11" key="1">
    <citation type="submission" date="2011-08" db="EMBL/GenBank/DDBJ databases">
        <authorList>
            <person name="Lin Y."/>
            <person name="Hao X."/>
            <person name="Johnstone L."/>
            <person name="Miller S.J."/>
            <person name="Wei G."/>
            <person name="Rensing C."/>
        </authorList>
    </citation>
    <scope>NUCLEOTIDE SEQUENCE [LARGE SCALE GENOMIC DNA]</scope>
    <source>
        <strain evidence="10 11">K42</strain>
    </source>
</reference>
<protein>
    <recommendedName>
        <fullName evidence="3">Cell wall synthesis protein Wag31</fullName>
    </recommendedName>
    <alternativeName>
        <fullName evidence="8">Antigen 84</fullName>
    </alternativeName>
</protein>
<comment type="subcellular location">
    <subcellularLocation>
        <location evidence="1">Cytoplasm</location>
    </subcellularLocation>
</comment>
<organism evidence="10 11">
    <name type="scientific">Streptomyces zinciresistens K42</name>
    <dbReference type="NCBI Taxonomy" id="700597"/>
    <lineage>
        <taxon>Bacteria</taxon>
        <taxon>Bacillati</taxon>
        <taxon>Actinomycetota</taxon>
        <taxon>Actinomycetes</taxon>
        <taxon>Kitasatosporales</taxon>
        <taxon>Streptomycetaceae</taxon>
        <taxon>Streptomyces</taxon>
    </lineage>
</organism>
<evidence type="ECO:0000313" key="11">
    <source>
        <dbReference type="Proteomes" id="UP000004217"/>
    </source>
</evidence>
<comment type="similarity">
    <text evidence="2">Belongs to the DivIVA family.</text>
</comment>
<dbReference type="Gene3D" id="6.10.250.660">
    <property type="match status" value="1"/>
</dbReference>
<evidence type="ECO:0000256" key="4">
    <source>
        <dbReference type="ARBA" id="ARBA00022490"/>
    </source>
</evidence>
<dbReference type="GO" id="GO:0051301">
    <property type="term" value="P:cell division"/>
    <property type="evidence" value="ECO:0007669"/>
    <property type="project" value="UniProtKB-KW"/>
</dbReference>
<name>G2G9U5_9ACTN</name>
<dbReference type="PATRIC" id="fig|700597.3.peg.2219"/>
<evidence type="ECO:0000256" key="7">
    <source>
        <dbReference type="ARBA" id="ARBA00023306"/>
    </source>
</evidence>
<evidence type="ECO:0000256" key="1">
    <source>
        <dbReference type="ARBA" id="ARBA00004496"/>
    </source>
</evidence>
<evidence type="ECO:0000256" key="8">
    <source>
        <dbReference type="ARBA" id="ARBA00031737"/>
    </source>
</evidence>
<dbReference type="InterPro" id="IPR019933">
    <property type="entry name" value="DivIVA_domain"/>
</dbReference>
<keyword evidence="4" id="KW-0963">Cytoplasm</keyword>
<proteinExistence type="inferred from homology"/>
<feature type="region of interest" description="Disordered" evidence="9">
    <location>
        <begin position="156"/>
        <end position="203"/>
    </location>
</feature>
<dbReference type="Pfam" id="PF05103">
    <property type="entry name" value="DivIVA"/>
    <property type="match status" value="1"/>
</dbReference>
<dbReference type="Proteomes" id="UP000004217">
    <property type="component" value="Unassembled WGS sequence"/>
</dbReference>